<comment type="caution">
    <text evidence="1">The sequence shown here is derived from an EMBL/GenBank/DDBJ whole genome shotgun (WGS) entry which is preliminary data.</text>
</comment>
<dbReference type="InterPro" id="IPR038765">
    <property type="entry name" value="Papain-like_cys_pep_sf"/>
</dbReference>
<dbReference type="SUPFAM" id="SSF54001">
    <property type="entry name" value="Cysteine proteinases"/>
    <property type="match status" value="1"/>
</dbReference>
<name>A0ABU1ASD0_9BACT</name>
<dbReference type="EMBL" id="JARXHW010000010">
    <property type="protein sequence ID" value="MDQ8207064.1"/>
    <property type="molecule type" value="Genomic_DNA"/>
</dbReference>
<dbReference type="Gene3D" id="3.90.1720.10">
    <property type="entry name" value="endopeptidase domain like (from Nostoc punctiforme)"/>
    <property type="match status" value="1"/>
</dbReference>
<dbReference type="InterPro" id="IPR024453">
    <property type="entry name" value="Peptidase_C92"/>
</dbReference>
<evidence type="ECO:0000313" key="1">
    <source>
        <dbReference type="EMBL" id="MDQ8207064.1"/>
    </source>
</evidence>
<protein>
    <submittedName>
        <fullName evidence="1">YiiX/YebB-like N1pC/P60 family cysteine hydrolase</fullName>
    </submittedName>
</protein>
<dbReference type="RefSeq" id="WP_308949201.1">
    <property type="nucleotide sequence ID" value="NZ_JARXHW010000010.1"/>
</dbReference>
<sequence length="438" mass="49003">MKHVATLLAAAAALPRKENLADCIEDITRAEARGYFLPNEDERIRVLYARYLAVRTSLLECLSDVLSGQWSPRQPTDLREFAVAYAAACLLVRAASYLIDLTENAPVTRQKLDEPESRYQLSAKSFTQIYQSLTTPRRWWGFFDASSFYQARRADILALRADPELSLVVDLLQAEEGLVEICRQDLLQKRLSYRIHSFLRRRASGYRKVMFELFKLSGSSIAELKQPFVKPAGAGKRVDAEVRARLERFLQPGDVLVTRHDDALSNLFLPGFWPHAAFYLGTGAQRAALGGELPSLAPELRFLESKRDGVRLRPADDTLQVDCLVVLRPTLSGAHVATAIERGLSHAGKLYDFIFDFTASDRLACTELVYRAYHGVGPVQFELQSYAGRNCLSAESLINQAVGQGWFEPVLVFGLHGDAWTQGPAARQILRDSFAATF</sequence>
<proteinExistence type="predicted"/>
<reference evidence="1 2" key="1">
    <citation type="submission" date="2023-04" db="EMBL/GenBank/DDBJ databases">
        <title>A novel bacteria isolated from coastal sediment.</title>
        <authorList>
            <person name="Liu X.-J."/>
            <person name="Du Z.-J."/>
        </authorList>
    </citation>
    <scope>NUCLEOTIDE SEQUENCE [LARGE SCALE GENOMIC DNA]</scope>
    <source>
        <strain evidence="1 2">SDUM461003</strain>
    </source>
</reference>
<keyword evidence="2" id="KW-1185">Reference proteome</keyword>
<gene>
    <name evidence="1" type="ORF">QEH52_06065</name>
</gene>
<dbReference type="Pfam" id="PF05708">
    <property type="entry name" value="Peptidase_C92"/>
    <property type="match status" value="1"/>
</dbReference>
<dbReference type="Proteomes" id="UP001225316">
    <property type="component" value="Unassembled WGS sequence"/>
</dbReference>
<evidence type="ECO:0000313" key="2">
    <source>
        <dbReference type="Proteomes" id="UP001225316"/>
    </source>
</evidence>
<organism evidence="1 2">
    <name type="scientific">Thalassobacterium maritimum</name>
    <dbReference type="NCBI Taxonomy" id="3041265"/>
    <lineage>
        <taxon>Bacteria</taxon>
        <taxon>Pseudomonadati</taxon>
        <taxon>Verrucomicrobiota</taxon>
        <taxon>Opitutia</taxon>
        <taxon>Puniceicoccales</taxon>
        <taxon>Coraliomargaritaceae</taxon>
        <taxon>Thalassobacterium</taxon>
    </lineage>
</organism>
<accession>A0ABU1ASD0</accession>